<accession>A0A643JT09</accession>
<organism evidence="1">
    <name type="scientific">Haloferax sp. CBA1149</name>
    <dbReference type="NCBI Taxonomy" id="2650753"/>
    <lineage>
        <taxon>Archaea</taxon>
        <taxon>Methanobacteriati</taxon>
        <taxon>Methanobacteriota</taxon>
        <taxon>Stenosarchaea group</taxon>
        <taxon>Halobacteria</taxon>
        <taxon>Halobacteriales</taxon>
        <taxon>Haloferacaceae</taxon>
        <taxon>Haloferax</taxon>
    </lineage>
</organism>
<gene>
    <name evidence="1" type="ORF">Hfx1149_01005</name>
</gene>
<proteinExistence type="predicted"/>
<evidence type="ECO:0000313" key="1">
    <source>
        <dbReference type="EMBL" id="KAB1186683.1"/>
    </source>
</evidence>
<protein>
    <submittedName>
        <fullName evidence="1">Uncharacterized protein</fullName>
    </submittedName>
</protein>
<dbReference type="RefSeq" id="WP_151134608.1">
    <property type="nucleotide sequence ID" value="NZ_VZUS01000001.1"/>
</dbReference>
<sequence>MVVAAAILSSLSVVLALFVAVLGAFAGFAVLGLLTTPFEFAYGLPRLFAVLSLSPDGYEWPFRTHPPTAERIARLQRLAAEQEQR</sequence>
<dbReference type="EMBL" id="VZUS01000001">
    <property type="protein sequence ID" value="KAB1186683.1"/>
    <property type="molecule type" value="Genomic_DNA"/>
</dbReference>
<comment type="caution">
    <text evidence="1">The sequence shown here is derived from an EMBL/GenBank/DDBJ whole genome shotgun (WGS) entry which is preliminary data.</text>
</comment>
<reference evidence="1" key="1">
    <citation type="submission" date="2019-09" db="EMBL/GenBank/DDBJ databases">
        <title>Genomic analysis of Haloferax sp. CBA1149.</title>
        <authorList>
            <person name="Roh S.W."/>
        </authorList>
    </citation>
    <scope>NUCLEOTIDE SEQUENCE</scope>
    <source>
        <strain evidence="1">CBA1149</strain>
    </source>
</reference>
<name>A0A643JT09_9EURY</name>
<dbReference type="AlphaFoldDB" id="A0A643JT09"/>